<dbReference type="PROSITE" id="PS50113">
    <property type="entry name" value="PAC"/>
    <property type="match status" value="1"/>
</dbReference>
<feature type="domain" description="PAS" evidence="8">
    <location>
        <begin position="79"/>
        <end position="125"/>
    </location>
</feature>
<dbReference type="AlphaFoldDB" id="A0A126X1Y0"/>
<feature type="region of interest" description="Disordered" evidence="7">
    <location>
        <begin position="242"/>
        <end position="267"/>
    </location>
</feature>
<feature type="compositionally biased region" description="Acidic residues" evidence="7">
    <location>
        <begin position="245"/>
        <end position="255"/>
    </location>
</feature>
<feature type="domain" description="PAC" evidence="9">
    <location>
        <begin position="378"/>
        <end position="432"/>
    </location>
</feature>
<organism evidence="10">
    <name type="scientific">Polytrichum commune</name>
    <name type="common">Haircap moss</name>
    <dbReference type="NCBI Taxonomy" id="3213"/>
    <lineage>
        <taxon>Eukaryota</taxon>
        <taxon>Viridiplantae</taxon>
        <taxon>Streptophyta</taxon>
        <taxon>Embryophyta</taxon>
        <taxon>Bryophyta</taxon>
        <taxon>Bryophytina</taxon>
        <taxon>Polytrichopsida</taxon>
        <taxon>Polytrichales</taxon>
        <taxon>Polytrichaceae</taxon>
        <taxon>Polytrichum</taxon>
    </lineage>
</organism>
<keyword evidence="4" id="KW-0288">FMN</keyword>
<evidence type="ECO:0000259" key="8">
    <source>
        <dbReference type="PROSITE" id="PS50112"/>
    </source>
</evidence>
<dbReference type="FunFam" id="3.30.450.20:FF:000211">
    <property type="entry name" value="Protein TWIN LOV 1"/>
    <property type="match status" value="1"/>
</dbReference>
<dbReference type="NCBIfam" id="TIGR00229">
    <property type="entry name" value="sensory_box"/>
    <property type="match status" value="2"/>
</dbReference>
<dbReference type="GO" id="GO:0009881">
    <property type="term" value="F:photoreceptor activity"/>
    <property type="evidence" value="ECO:0007669"/>
    <property type="project" value="UniProtKB-KW"/>
</dbReference>
<evidence type="ECO:0000313" key="10">
    <source>
        <dbReference type="EMBL" id="AML78679.1"/>
    </source>
</evidence>
<dbReference type="Gene3D" id="3.30.450.20">
    <property type="entry name" value="PAS domain"/>
    <property type="match status" value="2"/>
</dbReference>
<name>A0A126X1Y0_POLCU</name>
<evidence type="ECO:0000256" key="3">
    <source>
        <dbReference type="ARBA" id="ARBA00022630"/>
    </source>
</evidence>
<dbReference type="InterPro" id="IPR000014">
    <property type="entry name" value="PAS"/>
</dbReference>
<evidence type="ECO:0000259" key="9">
    <source>
        <dbReference type="PROSITE" id="PS50113"/>
    </source>
</evidence>
<accession>A0A126X1Y0</accession>
<feature type="region of interest" description="Disordered" evidence="7">
    <location>
        <begin position="195"/>
        <end position="227"/>
    </location>
</feature>
<keyword evidence="5" id="KW-0157">Chromophore</keyword>
<dbReference type="CDD" id="cd00130">
    <property type="entry name" value="PAS"/>
    <property type="match status" value="2"/>
</dbReference>
<evidence type="ECO:0000256" key="6">
    <source>
        <dbReference type="ARBA" id="ARBA00023170"/>
    </source>
</evidence>
<dbReference type="EMBL" id="KU701005">
    <property type="protein sequence ID" value="AML78679.1"/>
    <property type="molecule type" value="mRNA"/>
</dbReference>
<dbReference type="Pfam" id="PF13426">
    <property type="entry name" value="PAS_9"/>
    <property type="match status" value="2"/>
</dbReference>
<dbReference type="SUPFAM" id="SSF55785">
    <property type="entry name" value="PYP-like sensor domain (PAS domain)"/>
    <property type="match status" value="2"/>
</dbReference>
<keyword evidence="3" id="KW-0285">Flavoprotein</keyword>
<protein>
    <submittedName>
        <fullName evidence="10">Putative LOV domain-containing protein</fullName>
    </submittedName>
</protein>
<feature type="region of interest" description="Disordered" evidence="7">
    <location>
        <begin position="17"/>
        <end position="40"/>
    </location>
</feature>
<feature type="compositionally biased region" description="Polar residues" evidence="7">
    <location>
        <begin position="25"/>
        <end position="35"/>
    </location>
</feature>
<dbReference type="InterPro" id="IPR000700">
    <property type="entry name" value="PAS-assoc_C"/>
</dbReference>
<keyword evidence="6" id="KW-0675">Receptor</keyword>
<dbReference type="InterPro" id="IPR035965">
    <property type="entry name" value="PAS-like_dom_sf"/>
</dbReference>
<feature type="compositionally biased region" description="Basic and acidic residues" evidence="7">
    <location>
        <begin position="195"/>
        <end position="217"/>
    </location>
</feature>
<evidence type="ECO:0000256" key="1">
    <source>
        <dbReference type="ARBA" id="ARBA00022543"/>
    </source>
</evidence>
<sequence>MSILIPNIAPGLEQQSEVKHHQMAATMSKSNSGSDNKGRNWEDLVSSLSRSYNEKVSQALRQHEYNFVLSDPRLPDHPIVYASEGFLKMSGYEQSEVLGRNCRFLQGPETDRRTVGEIRDAVREERPCQVRILNYRKDGKTFWNLFHMAPVFSKTDGRVIHFVGVQTPIASDLVAAPSLMNDLTHEAESLSAKVHEARDDQANSEQSKSERGARESEEVADQGLQTADNDVNNVNLRIRGGASEGAEEVGEEEDTCTIREADQKRASSAVDNVTRELTQLSKVTGALAQNRCIGLAESSANGVVCSSLMGSLARIQQSFVLADPNLPDVPIVHASDVFCELTGYDREEVVGRNCRFLQGPGTDPEAVQQIREAIENKQSCTVRLLNYRKDKTPFWNHLHVAPVRSSCGKVAFYVGVQLDVSQVEAEEVQEKGMSAHAKQLGAVGSVRVAVRSLQGSGLRRTPISPRPNSSN</sequence>
<evidence type="ECO:0000256" key="2">
    <source>
        <dbReference type="ARBA" id="ARBA00022606"/>
    </source>
</evidence>
<dbReference type="PANTHER" id="PTHR47429:SF2">
    <property type="entry name" value="PROTEIN TWIN LOV 1"/>
    <property type="match status" value="1"/>
</dbReference>
<dbReference type="GO" id="GO:0009637">
    <property type="term" value="P:response to blue light"/>
    <property type="evidence" value="ECO:0007669"/>
    <property type="project" value="UniProtKB-ARBA"/>
</dbReference>
<evidence type="ECO:0000256" key="4">
    <source>
        <dbReference type="ARBA" id="ARBA00022643"/>
    </source>
</evidence>
<dbReference type="GO" id="GO:0005634">
    <property type="term" value="C:nucleus"/>
    <property type="evidence" value="ECO:0007669"/>
    <property type="project" value="TreeGrafter"/>
</dbReference>
<dbReference type="SMART" id="SM00086">
    <property type="entry name" value="PAC"/>
    <property type="match status" value="2"/>
</dbReference>
<dbReference type="PANTHER" id="PTHR47429">
    <property type="entry name" value="PROTEIN TWIN LOV 1"/>
    <property type="match status" value="1"/>
</dbReference>
<feature type="compositionally biased region" description="Basic and acidic residues" evidence="7">
    <location>
        <begin position="256"/>
        <end position="265"/>
    </location>
</feature>
<evidence type="ECO:0000256" key="7">
    <source>
        <dbReference type="SAM" id="MobiDB-lite"/>
    </source>
</evidence>
<dbReference type="InterPro" id="IPR001610">
    <property type="entry name" value="PAC"/>
</dbReference>
<keyword evidence="1" id="KW-0600">Photoreceptor protein</keyword>
<proteinExistence type="evidence at transcript level"/>
<reference evidence="10" key="1">
    <citation type="journal article" date="2016" name="Proc. Natl. Acad. Sci. U.S.A.">
        <title>Functional and topological diversity of LOV domain photoreceptors.</title>
        <authorList>
            <person name="Glantz S.T."/>
            <person name="Carpenter E.J."/>
            <person name="Melkonian M."/>
            <person name="Gardner K.H."/>
            <person name="Boyden E.S."/>
            <person name="Wong G.K."/>
            <person name="Chow B.Y."/>
        </authorList>
    </citation>
    <scope>NUCLEOTIDE SEQUENCE</scope>
    <source>
        <strain evidence="10">SZYG_2005129</strain>
    </source>
</reference>
<evidence type="ECO:0000256" key="5">
    <source>
        <dbReference type="ARBA" id="ARBA00022991"/>
    </source>
</evidence>
<feature type="domain" description="PAS" evidence="8">
    <location>
        <begin position="331"/>
        <end position="377"/>
    </location>
</feature>
<keyword evidence="2" id="KW-0716">Sensory transduction</keyword>
<dbReference type="PROSITE" id="PS50112">
    <property type="entry name" value="PAS"/>
    <property type="match status" value="2"/>
</dbReference>